<evidence type="ECO:0000256" key="2">
    <source>
        <dbReference type="ARBA" id="ARBA00023125"/>
    </source>
</evidence>
<dbReference type="PANTHER" id="PTHR30055:SF234">
    <property type="entry name" value="HTH-TYPE TRANSCRIPTIONAL REGULATOR BETI"/>
    <property type="match status" value="1"/>
</dbReference>
<keyword evidence="7" id="KW-1185">Reference proteome</keyword>
<keyword evidence="3" id="KW-0804">Transcription</keyword>
<dbReference type="SUPFAM" id="SSF46689">
    <property type="entry name" value="Homeodomain-like"/>
    <property type="match status" value="1"/>
</dbReference>
<sequence>MGKDRKERIITAAEELFQEKSFEEVGIREIAQRAGCSHTTLYLYFRTKNDILSAVAQEPLEELYSQFLAIQELETSAGQKLLALAETFVIFSFQHRNSYQLLLLAGGERVDKEDFDLPLNRIRLQCFAILRENVESLLPKDLSEEEKLNISRGVFLFLQGLVSVYSLEKPTDFAHLEQITKDYLNYTILNKGLK</sequence>
<feature type="DNA-binding region" description="H-T-H motif" evidence="4">
    <location>
        <begin position="26"/>
        <end position="45"/>
    </location>
</feature>
<dbReference type="InterPro" id="IPR050109">
    <property type="entry name" value="HTH-type_TetR-like_transc_reg"/>
</dbReference>
<keyword evidence="2 4" id="KW-0238">DNA-binding</keyword>
<dbReference type="PRINTS" id="PR00455">
    <property type="entry name" value="HTHTETR"/>
</dbReference>
<evidence type="ECO:0000313" key="7">
    <source>
        <dbReference type="Proteomes" id="UP001519296"/>
    </source>
</evidence>
<proteinExistence type="predicted"/>
<dbReference type="InterPro" id="IPR009057">
    <property type="entry name" value="Homeodomain-like_sf"/>
</dbReference>
<evidence type="ECO:0000256" key="4">
    <source>
        <dbReference type="PROSITE-ProRule" id="PRU00335"/>
    </source>
</evidence>
<name>A0ABS5B3F7_9STRE</name>
<dbReference type="EMBL" id="PRDG01000003">
    <property type="protein sequence ID" value="MBP2623378.1"/>
    <property type="molecule type" value="Genomic_DNA"/>
</dbReference>
<dbReference type="Proteomes" id="UP001519296">
    <property type="component" value="Unassembled WGS sequence"/>
</dbReference>
<comment type="caution">
    <text evidence="6">The sequence shown here is derived from an EMBL/GenBank/DDBJ whole genome shotgun (WGS) entry which is preliminary data.</text>
</comment>
<dbReference type="Gene3D" id="1.10.357.10">
    <property type="entry name" value="Tetracycline Repressor, domain 2"/>
    <property type="match status" value="1"/>
</dbReference>
<dbReference type="PROSITE" id="PS50977">
    <property type="entry name" value="HTH_TETR_2"/>
    <property type="match status" value="1"/>
</dbReference>
<evidence type="ECO:0000259" key="5">
    <source>
        <dbReference type="PROSITE" id="PS50977"/>
    </source>
</evidence>
<feature type="domain" description="HTH tetR-type" evidence="5">
    <location>
        <begin position="3"/>
        <end position="63"/>
    </location>
</feature>
<reference evidence="6 7" key="1">
    <citation type="submission" date="2018-02" db="EMBL/GenBank/DDBJ databases">
        <title>Draft genome sequence of Streptococcus oricebi CCUG 70868T type strain.</title>
        <authorList>
            <person name="Mendez V."/>
            <person name="Salva-Serra F."/>
            <person name="Jaen-Luchoro D."/>
            <person name="Gonzales-Siles L."/>
            <person name="Karlsson R."/>
            <person name="Engstrom-Jakobsson H."/>
            <person name="Busquets A."/>
            <person name="Gomila M."/>
            <person name="Pineiro-Iglesias B."/>
            <person name="Bennasar-Figueras A."/>
            <person name="Seeger M."/>
            <person name="Moore E."/>
        </authorList>
    </citation>
    <scope>NUCLEOTIDE SEQUENCE [LARGE SCALE GENOMIC DNA]</scope>
    <source>
        <strain evidence="6 7">CCUG 70868</strain>
    </source>
</reference>
<evidence type="ECO:0000256" key="1">
    <source>
        <dbReference type="ARBA" id="ARBA00023015"/>
    </source>
</evidence>
<dbReference type="RefSeq" id="WP_209627880.1">
    <property type="nucleotide sequence ID" value="NZ_PRDG01000003.1"/>
</dbReference>
<dbReference type="InterPro" id="IPR001647">
    <property type="entry name" value="HTH_TetR"/>
</dbReference>
<dbReference type="PANTHER" id="PTHR30055">
    <property type="entry name" value="HTH-TYPE TRANSCRIPTIONAL REGULATOR RUTR"/>
    <property type="match status" value="1"/>
</dbReference>
<dbReference type="Pfam" id="PF00440">
    <property type="entry name" value="TetR_N"/>
    <property type="match status" value="1"/>
</dbReference>
<gene>
    <name evidence="6" type="ORF">C4K46_05425</name>
</gene>
<evidence type="ECO:0000256" key="3">
    <source>
        <dbReference type="ARBA" id="ARBA00023163"/>
    </source>
</evidence>
<organism evidence="6 7">
    <name type="scientific">Streptococcus oricebi</name>
    <dbReference type="NCBI Taxonomy" id="1547447"/>
    <lineage>
        <taxon>Bacteria</taxon>
        <taxon>Bacillati</taxon>
        <taxon>Bacillota</taxon>
        <taxon>Bacilli</taxon>
        <taxon>Lactobacillales</taxon>
        <taxon>Streptococcaceae</taxon>
        <taxon>Streptococcus</taxon>
    </lineage>
</organism>
<keyword evidence="1" id="KW-0805">Transcription regulation</keyword>
<protein>
    <submittedName>
        <fullName evidence="6">TetR/AcrR family transcriptional regulator</fullName>
    </submittedName>
</protein>
<evidence type="ECO:0000313" key="6">
    <source>
        <dbReference type="EMBL" id="MBP2623378.1"/>
    </source>
</evidence>
<accession>A0ABS5B3F7</accession>